<dbReference type="InterPro" id="IPR055944">
    <property type="entry name" value="DUF7522"/>
</dbReference>
<dbReference type="AlphaFoldDB" id="A0A1I4GRH7"/>
<dbReference type="EMBL" id="FOTC01000004">
    <property type="protein sequence ID" value="SFL32585.1"/>
    <property type="molecule type" value="Genomic_DNA"/>
</dbReference>
<dbReference type="RefSeq" id="WP_089870663.1">
    <property type="nucleotide sequence ID" value="NZ_FOTC01000004.1"/>
</dbReference>
<gene>
    <name evidence="1" type="ORF">SAMN04487950_3365</name>
</gene>
<protein>
    <submittedName>
        <fullName evidence="1">Uncharacterized protein</fullName>
    </submittedName>
</protein>
<dbReference type="Proteomes" id="UP000199607">
    <property type="component" value="Unassembled WGS sequence"/>
</dbReference>
<keyword evidence="2" id="KW-1185">Reference proteome</keyword>
<proteinExistence type="predicted"/>
<reference evidence="2" key="1">
    <citation type="submission" date="2016-10" db="EMBL/GenBank/DDBJ databases">
        <authorList>
            <person name="Varghese N."/>
            <person name="Submissions S."/>
        </authorList>
    </citation>
    <scope>NUCLEOTIDE SEQUENCE [LARGE SCALE GENOMIC DNA]</scope>
    <source>
        <strain evidence="2">CGMCC 1.7738</strain>
    </source>
</reference>
<organism evidence="1 2">
    <name type="scientific">Halogranum rubrum</name>
    <dbReference type="NCBI Taxonomy" id="553466"/>
    <lineage>
        <taxon>Archaea</taxon>
        <taxon>Methanobacteriati</taxon>
        <taxon>Methanobacteriota</taxon>
        <taxon>Stenosarchaea group</taxon>
        <taxon>Halobacteria</taxon>
        <taxon>Halobacteriales</taxon>
        <taxon>Haloferacaceae</taxon>
    </lineage>
</organism>
<dbReference type="Pfam" id="PF24366">
    <property type="entry name" value="DUF7522"/>
    <property type="match status" value="1"/>
</dbReference>
<sequence length="140" mass="15647">MSETSFDTEIDTEIADRIVSLSRTSLGDSLRSVLYFTPSAFDVLYVRRDLYESTEVARPIKEPLVEFEQVGFAEAPVRTAISRREGSSIGPYEFTVRFHSDGFVVRAIEGDGGVILTTDSMDVTAFEEAINAIQRLLVER</sequence>
<evidence type="ECO:0000313" key="2">
    <source>
        <dbReference type="Proteomes" id="UP000199607"/>
    </source>
</evidence>
<accession>A0A1I4GRH7</accession>
<name>A0A1I4GRH7_9EURY</name>
<evidence type="ECO:0000313" key="1">
    <source>
        <dbReference type="EMBL" id="SFL32585.1"/>
    </source>
</evidence>